<keyword evidence="6 11" id="KW-0472">Membrane</keyword>
<feature type="transmembrane region" description="Helical" evidence="11">
    <location>
        <begin position="360"/>
        <end position="378"/>
    </location>
</feature>
<feature type="transmembrane region" description="Helical" evidence="11">
    <location>
        <begin position="143"/>
        <end position="161"/>
    </location>
</feature>
<dbReference type="Pfam" id="PF00083">
    <property type="entry name" value="Sugar_tr"/>
    <property type="match status" value="1"/>
</dbReference>
<dbReference type="InterPro" id="IPR050360">
    <property type="entry name" value="MFS_Sugar_Transporters"/>
</dbReference>
<gene>
    <name evidence="13" type="primary">MAL31_7</name>
    <name evidence="13" type="ORF">LOC62_07G009174</name>
</gene>
<feature type="transmembrane region" description="Helical" evidence="11">
    <location>
        <begin position="201"/>
        <end position="224"/>
    </location>
</feature>
<feature type="transmembrane region" description="Helical" evidence="11">
    <location>
        <begin position="167"/>
        <end position="189"/>
    </location>
</feature>
<evidence type="ECO:0000256" key="3">
    <source>
        <dbReference type="ARBA" id="ARBA00022448"/>
    </source>
</evidence>
<dbReference type="PROSITE" id="PS50850">
    <property type="entry name" value="MFS"/>
    <property type="match status" value="1"/>
</dbReference>
<feature type="transmembrane region" description="Helical" evidence="11">
    <location>
        <begin position="426"/>
        <end position="452"/>
    </location>
</feature>
<evidence type="ECO:0000259" key="12">
    <source>
        <dbReference type="PROSITE" id="PS50850"/>
    </source>
</evidence>
<dbReference type="Proteomes" id="UP000827549">
    <property type="component" value="Chromosome 7"/>
</dbReference>
<feature type="transmembrane region" description="Helical" evidence="11">
    <location>
        <begin position="62"/>
        <end position="88"/>
    </location>
</feature>
<dbReference type="GO" id="GO:0000023">
    <property type="term" value="P:maltose metabolic process"/>
    <property type="evidence" value="ECO:0007669"/>
    <property type="project" value="UniProtKB-KW"/>
</dbReference>
<dbReference type="PROSITE" id="PS00217">
    <property type="entry name" value="SUGAR_TRANSPORT_2"/>
    <property type="match status" value="1"/>
</dbReference>
<dbReference type="InterPro" id="IPR003663">
    <property type="entry name" value="Sugar/inositol_transpt"/>
</dbReference>
<evidence type="ECO:0000256" key="1">
    <source>
        <dbReference type="ARBA" id="ARBA00004141"/>
    </source>
</evidence>
<comment type="similarity">
    <text evidence="2 9">Belongs to the major facilitator superfamily. Sugar transporter (TC 2.A.1.1) family.</text>
</comment>
<accession>A0AAF1BPQ5</accession>
<feature type="domain" description="Major facilitator superfamily (MFS) profile" evidence="12">
    <location>
        <begin position="65"/>
        <end position="521"/>
    </location>
</feature>
<dbReference type="Gene3D" id="1.20.1250.20">
    <property type="entry name" value="MFS general substrate transporter like domains"/>
    <property type="match status" value="1"/>
</dbReference>
<dbReference type="GeneID" id="87812337"/>
<evidence type="ECO:0000256" key="10">
    <source>
        <dbReference type="SAM" id="MobiDB-lite"/>
    </source>
</evidence>
<feature type="transmembrane region" description="Helical" evidence="11">
    <location>
        <begin position="499"/>
        <end position="517"/>
    </location>
</feature>
<evidence type="ECO:0000256" key="4">
    <source>
        <dbReference type="ARBA" id="ARBA00022692"/>
    </source>
</evidence>
<evidence type="ECO:0000256" key="2">
    <source>
        <dbReference type="ARBA" id="ARBA00010992"/>
    </source>
</evidence>
<feature type="transmembrane region" description="Helical" evidence="11">
    <location>
        <begin position="464"/>
        <end position="487"/>
    </location>
</feature>
<dbReference type="InterPro" id="IPR020846">
    <property type="entry name" value="MFS_dom"/>
</dbReference>
<name>A0AAF1BPQ5_9TREE</name>
<protein>
    <submittedName>
        <fullName evidence="13">Maltose permease MAL31</fullName>
    </submittedName>
</protein>
<dbReference type="SUPFAM" id="SSF103473">
    <property type="entry name" value="MFS general substrate transporter"/>
    <property type="match status" value="1"/>
</dbReference>
<dbReference type="NCBIfam" id="TIGR00879">
    <property type="entry name" value="SP"/>
    <property type="match status" value="1"/>
</dbReference>
<reference evidence="13" key="1">
    <citation type="submission" date="2023-10" db="EMBL/GenBank/DDBJ databases">
        <authorList>
            <person name="Noh H."/>
        </authorList>
    </citation>
    <scope>NUCLEOTIDE SEQUENCE</scope>
    <source>
        <strain evidence="13">DUCC4014</strain>
    </source>
</reference>
<comment type="catalytic activity">
    <reaction evidence="8">
        <text>myo-inositol(out) + H(+)(out) = myo-inositol(in) + H(+)(in)</text>
        <dbReference type="Rhea" id="RHEA:60364"/>
        <dbReference type="ChEBI" id="CHEBI:15378"/>
        <dbReference type="ChEBI" id="CHEBI:17268"/>
    </reaction>
</comment>
<evidence type="ECO:0000313" key="14">
    <source>
        <dbReference type="Proteomes" id="UP000827549"/>
    </source>
</evidence>
<evidence type="ECO:0000256" key="6">
    <source>
        <dbReference type="ARBA" id="ARBA00023136"/>
    </source>
</evidence>
<dbReference type="GO" id="GO:0016020">
    <property type="term" value="C:membrane"/>
    <property type="evidence" value="ECO:0007669"/>
    <property type="project" value="UniProtKB-SubCell"/>
</dbReference>
<proteinExistence type="inferred from homology"/>
<comment type="subcellular location">
    <subcellularLocation>
        <location evidence="1">Membrane</location>
        <topology evidence="1">Multi-pass membrane protein</topology>
    </subcellularLocation>
</comment>
<dbReference type="EMBL" id="CP086720">
    <property type="protein sequence ID" value="WOO85680.1"/>
    <property type="molecule type" value="Genomic_DNA"/>
</dbReference>
<dbReference type="PANTHER" id="PTHR48022:SF5">
    <property type="entry name" value="ALPHA-GLUCOSIDES PERMEASE MPH2-RELATED"/>
    <property type="match status" value="1"/>
</dbReference>
<dbReference type="FunFam" id="1.20.1250.20:FF:000149">
    <property type="entry name" value="MFS transporter, SP family, general alpha glucoside:H+ symporter"/>
    <property type="match status" value="1"/>
</dbReference>
<evidence type="ECO:0000256" key="9">
    <source>
        <dbReference type="RuleBase" id="RU003346"/>
    </source>
</evidence>
<evidence type="ECO:0000256" key="8">
    <source>
        <dbReference type="ARBA" id="ARBA00049119"/>
    </source>
</evidence>
<feature type="transmembrane region" description="Helical" evidence="11">
    <location>
        <begin position="385"/>
        <end position="406"/>
    </location>
</feature>
<evidence type="ECO:0000256" key="7">
    <source>
        <dbReference type="ARBA" id="ARBA00026248"/>
    </source>
</evidence>
<keyword evidence="5 11" id="KW-1133">Transmembrane helix</keyword>
<feature type="transmembrane region" description="Helical" evidence="11">
    <location>
        <begin position="322"/>
        <end position="340"/>
    </location>
</feature>
<organism evidence="13 14">
    <name type="scientific">Vanrija pseudolonga</name>
    <dbReference type="NCBI Taxonomy" id="143232"/>
    <lineage>
        <taxon>Eukaryota</taxon>
        <taxon>Fungi</taxon>
        <taxon>Dikarya</taxon>
        <taxon>Basidiomycota</taxon>
        <taxon>Agaricomycotina</taxon>
        <taxon>Tremellomycetes</taxon>
        <taxon>Trichosporonales</taxon>
        <taxon>Trichosporonaceae</taxon>
        <taxon>Vanrija</taxon>
    </lineage>
</organism>
<feature type="region of interest" description="Disordered" evidence="10">
    <location>
        <begin position="550"/>
        <end position="584"/>
    </location>
</feature>
<evidence type="ECO:0000313" key="13">
    <source>
        <dbReference type="EMBL" id="WOO85680.1"/>
    </source>
</evidence>
<keyword evidence="3 9" id="KW-0813">Transport</keyword>
<sequence length="584" mass="64639">MSRKQSIFKPEHRGSIAADVDHLNKARDGIADYDQVVEDAKVATATEQSMTIREGLRRYPKAIAWSMLLSAAVIMEGFDLVLLGSLYAQDQFNYKYGTVIDQHGNPQLTSAWQTGLSNGAQVGSIIGLALNGVLSDRFGYKKTMIGSLIIMICFIFILFFAHNIQMLLAGEILCGIPWGIFQTLTTAYASEVSPVALRPYLTAYVNLCWVIGQFIASGVLRGMLDIKGQWAYRLPFALQWVFPVPILIGAFFAPESPWWEVRRGNLDGARHMVRRLNTNPTDEFVESQVAMMVHTNALEKSMSEGTSYWDCFKGVDRRRTMVAMGTWAVQALCGSTFMGYSTYFLRQAGLAQENAFNMSLAQYALGFVGTIGAWFLMPHVGRRKIYLYGLCVLFVLLLVIGCMGFTKGPTYDAAGEIVTRGNTGAQWAIGAMLLIYTAVYDLSVGPVCYSLVAEVSSTRLRAKTVVLARGLYNVVGIINNVIMPKFLNPTALNWGAKTGLFWAGFCLLCVIWTFFCLPEPKGRTYGELDILFENKVPARLFASTTVDQYAGHSGHSAPPAGYDKPNVEHNENGEKELSEKREVV</sequence>
<evidence type="ECO:0000256" key="11">
    <source>
        <dbReference type="SAM" id="Phobius"/>
    </source>
</evidence>
<keyword evidence="14" id="KW-1185">Reference proteome</keyword>
<feature type="compositionally biased region" description="Basic and acidic residues" evidence="10">
    <location>
        <begin position="565"/>
        <end position="584"/>
    </location>
</feature>
<dbReference type="RefSeq" id="XP_062631706.1">
    <property type="nucleotide sequence ID" value="XM_062775722.1"/>
</dbReference>
<dbReference type="InterPro" id="IPR005828">
    <property type="entry name" value="MFS_sugar_transport-like"/>
</dbReference>
<dbReference type="GO" id="GO:0005351">
    <property type="term" value="F:carbohydrate:proton symporter activity"/>
    <property type="evidence" value="ECO:0007669"/>
    <property type="project" value="TreeGrafter"/>
</dbReference>
<dbReference type="InterPro" id="IPR005829">
    <property type="entry name" value="Sugar_transporter_CS"/>
</dbReference>
<keyword evidence="4 11" id="KW-0812">Transmembrane</keyword>
<keyword evidence="7" id="KW-0462">Maltose metabolism</keyword>
<evidence type="ECO:0000256" key="5">
    <source>
        <dbReference type="ARBA" id="ARBA00022989"/>
    </source>
</evidence>
<dbReference type="AlphaFoldDB" id="A0AAF1BPQ5"/>
<dbReference type="InterPro" id="IPR036259">
    <property type="entry name" value="MFS_trans_sf"/>
</dbReference>
<dbReference type="PANTHER" id="PTHR48022">
    <property type="entry name" value="PLASTIDIC GLUCOSE TRANSPORTER 4"/>
    <property type="match status" value="1"/>
</dbReference>